<dbReference type="GO" id="GO:0005680">
    <property type="term" value="C:anaphase-promoting complex"/>
    <property type="evidence" value="ECO:0007669"/>
    <property type="project" value="InterPro"/>
</dbReference>
<evidence type="ECO:0000256" key="8">
    <source>
        <dbReference type="ARBA" id="ARBA00023306"/>
    </source>
</evidence>
<evidence type="ECO:0000256" key="9">
    <source>
        <dbReference type="PROSITE-ProRule" id="PRU00175"/>
    </source>
</evidence>
<dbReference type="GO" id="GO:0008270">
    <property type="term" value="F:zinc ion binding"/>
    <property type="evidence" value="ECO:0007669"/>
    <property type="project" value="UniProtKB-KW"/>
</dbReference>
<feature type="domain" description="RING-type" evidence="10">
    <location>
        <begin position="35"/>
        <end position="79"/>
    </location>
</feature>
<proteinExistence type="predicted"/>
<evidence type="ECO:0000256" key="4">
    <source>
        <dbReference type="ARBA" id="ARBA00022771"/>
    </source>
</evidence>
<dbReference type="GO" id="GO:0061630">
    <property type="term" value="F:ubiquitin protein ligase activity"/>
    <property type="evidence" value="ECO:0007669"/>
    <property type="project" value="InterPro"/>
</dbReference>
<dbReference type="Pfam" id="PF12861">
    <property type="entry name" value="zf-ANAPC11"/>
    <property type="match status" value="1"/>
</dbReference>
<dbReference type="Gene3D" id="3.30.40.10">
    <property type="entry name" value="Zinc/RING finger domain, C3HC4 (zinc finger)"/>
    <property type="match status" value="1"/>
</dbReference>
<name>A0A4P9ZFH1_9ASCO</name>
<evidence type="ECO:0000256" key="5">
    <source>
        <dbReference type="ARBA" id="ARBA00022776"/>
    </source>
</evidence>
<keyword evidence="3" id="KW-0479">Metal-binding</keyword>
<dbReference type="CDD" id="cd16456">
    <property type="entry name" value="RING-H2_APC11"/>
    <property type="match status" value="1"/>
</dbReference>
<accession>A0A4P9ZFH1</accession>
<dbReference type="GO" id="GO:0097602">
    <property type="term" value="F:cullin family protein binding"/>
    <property type="evidence" value="ECO:0007669"/>
    <property type="project" value="InterPro"/>
</dbReference>
<dbReference type="PROSITE" id="PS50089">
    <property type="entry name" value="ZF_RING_2"/>
    <property type="match status" value="1"/>
</dbReference>
<evidence type="ECO:0000256" key="7">
    <source>
        <dbReference type="ARBA" id="ARBA00022833"/>
    </source>
</evidence>
<dbReference type="InterPro" id="IPR013083">
    <property type="entry name" value="Znf_RING/FYVE/PHD"/>
</dbReference>
<dbReference type="EMBL" id="ML004449">
    <property type="protein sequence ID" value="RKP30951.1"/>
    <property type="molecule type" value="Genomic_DNA"/>
</dbReference>
<dbReference type="InterPro" id="IPR024991">
    <property type="entry name" value="RING-H2_APC11"/>
</dbReference>
<evidence type="ECO:0000256" key="1">
    <source>
        <dbReference type="ARBA" id="ARBA00013928"/>
    </source>
</evidence>
<keyword evidence="7" id="KW-0862">Zinc</keyword>
<reference evidence="12" key="1">
    <citation type="journal article" date="2018" name="Nat. Microbiol.">
        <title>Leveraging single-cell genomics to expand the fungal tree of life.</title>
        <authorList>
            <person name="Ahrendt S.R."/>
            <person name="Quandt C.A."/>
            <person name="Ciobanu D."/>
            <person name="Clum A."/>
            <person name="Salamov A."/>
            <person name="Andreopoulos B."/>
            <person name="Cheng J.F."/>
            <person name="Woyke T."/>
            <person name="Pelin A."/>
            <person name="Henrissat B."/>
            <person name="Reynolds N.K."/>
            <person name="Benny G.L."/>
            <person name="Smith M.E."/>
            <person name="James T.Y."/>
            <person name="Grigoriev I.V."/>
        </authorList>
    </citation>
    <scope>NUCLEOTIDE SEQUENCE [LARGE SCALE GENOMIC DNA]</scope>
    <source>
        <strain evidence="12">Baker2002</strain>
    </source>
</reference>
<evidence type="ECO:0000259" key="10">
    <source>
        <dbReference type="PROSITE" id="PS50089"/>
    </source>
</evidence>
<dbReference type="Proteomes" id="UP000268321">
    <property type="component" value="Unassembled WGS sequence"/>
</dbReference>
<evidence type="ECO:0000313" key="12">
    <source>
        <dbReference type="Proteomes" id="UP000268321"/>
    </source>
</evidence>
<feature type="non-terminal residue" evidence="11">
    <location>
        <position position="83"/>
    </location>
</feature>
<dbReference type="InterPro" id="IPR001841">
    <property type="entry name" value="Znf_RING"/>
</dbReference>
<dbReference type="PANTHER" id="PTHR11210">
    <property type="entry name" value="RING BOX"/>
    <property type="match status" value="1"/>
</dbReference>
<evidence type="ECO:0000256" key="6">
    <source>
        <dbReference type="ARBA" id="ARBA00022786"/>
    </source>
</evidence>
<dbReference type="InterPro" id="IPR051031">
    <property type="entry name" value="RING-box_E3_Ubiquitin_Ligase"/>
</dbReference>
<evidence type="ECO:0000313" key="11">
    <source>
        <dbReference type="EMBL" id="RKP30951.1"/>
    </source>
</evidence>
<keyword evidence="12" id="KW-1185">Reference proteome</keyword>
<dbReference type="GO" id="GO:0031145">
    <property type="term" value="P:anaphase-promoting complex-dependent catabolic process"/>
    <property type="evidence" value="ECO:0007669"/>
    <property type="project" value="InterPro"/>
</dbReference>
<sequence>MKVYIKHWRGVATWHWLTDIDELCGICRVAFDDHCPSCRYPGDSCPVVFGGECLHNFHFHCIIKWLEEGSSKGLCPMCRQVFV</sequence>
<keyword evidence="4 9" id="KW-0863">Zinc-finger</keyword>
<dbReference type="AlphaFoldDB" id="A0A4P9ZFH1"/>
<evidence type="ECO:0000256" key="2">
    <source>
        <dbReference type="ARBA" id="ARBA00022618"/>
    </source>
</evidence>
<evidence type="ECO:0000256" key="3">
    <source>
        <dbReference type="ARBA" id="ARBA00022723"/>
    </source>
</evidence>
<dbReference type="GO" id="GO:0051301">
    <property type="term" value="P:cell division"/>
    <property type="evidence" value="ECO:0007669"/>
    <property type="project" value="UniProtKB-KW"/>
</dbReference>
<gene>
    <name evidence="11" type="ORF">METBISCDRAFT_2396</name>
</gene>
<keyword evidence="2" id="KW-0132">Cell division</keyword>
<protein>
    <recommendedName>
        <fullName evidence="1">Anaphase-promoting complex subunit 11</fullName>
    </recommendedName>
</protein>
<keyword evidence="6" id="KW-0833">Ubl conjugation pathway</keyword>
<keyword evidence="8" id="KW-0131">Cell cycle</keyword>
<dbReference type="OrthoDB" id="1681166at2759"/>
<dbReference type="SUPFAM" id="SSF57850">
    <property type="entry name" value="RING/U-box"/>
    <property type="match status" value="1"/>
</dbReference>
<organism evidence="11 12">
    <name type="scientific">Metschnikowia bicuspidata</name>
    <dbReference type="NCBI Taxonomy" id="27322"/>
    <lineage>
        <taxon>Eukaryota</taxon>
        <taxon>Fungi</taxon>
        <taxon>Dikarya</taxon>
        <taxon>Ascomycota</taxon>
        <taxon>Saccharomycotina</taxon>
        <taxon>Pichiomycetes</taxon>
        <taxon>Metschnikowiaceae</taxon>
        <taxon>Metschnikowia</taxon>
    </lineage>
</organism>
<keyword evidence="5" id="KW-0498">Mitosis</keyword>